<dbReference type="PATRIC" id="fig|1051646.9.peg.3805"/>
<organism evidence="3 6">
    <name type="scientific">Vibrio tubiashii ATCC 19109</name>
    <dbReference type="NCBI Taxonomy" id="1051646"/>
    <lineage>
        <taxon>Bacteria</taxon>
        <taxon>Pseudomonadati</taxon>
        <taxon>Pseudomonadota</taxon>
        <taxon>Gammaproteobacteria</taxon>
        <taxon>Vibrionales</taxon>
        <taxon>Vibrionaceae</taxon>
        <taxon>Vibrio</taxon>
        <taxon>Vibrio oreintalis group</taxon>
    </lineage>
</organism>
<feature type="domain" description="SEFIR" evidence="2">
    <location>
        <begin position="59"/>
        <end position="190"/>
    </location>
</feature>
<evidence type="ECO:0000259" key="2">
    <source>
        <dbReference type="PROSITE" id="PS51534"/>
    </source>
</evidence>
<dbReference type="eggNOG" id="COG0775">
    <property type="taxonomic scope" value="Bacteria"/>
</dbReference>
<keyword evidence="5" id="KW-1185">Reference proteome</keyword>
<dbReference type="HOGENOM" id="CLU_096372_0_0_6"/>
<dbReference type="PROSITE" id="PS51534">
    <property type="entry name" value="SEFIR"/>
    <property type="match status" value="1"/>
</dbReference>
<evidence type="ECO:0000313" key="4">
    <source>
        <dbReference type="EMBL" id="EGU59083.1"/>
    </source>
</evidence>
<dbReference type="InterPro" id="IPR035897">
    <property type="entry name" value="Toll_tir_struct_dom_sf"/>
</dbReference>
<dbReference type="Proteomes" id="UP000003836">
    <property type="component" value="Unassembled WGS sequence"/>
</dbReference>
<dbReference type="AlphaFoldDB" id="F9T005"/>
<evidence type="ECO:0000259" key="1">
    <source>
        <dbReference type="PROSITE" id="PS50104"/>
    </source>
</evidence>
<reference evidence="4 5" key="2">
    <citation type="journal article" date="2012" name="Int. J. Syst. Evol. Microbiol.">
        <title>Vibrio caribbeanicus sp. nov., isolated from the marine sponge Scleritoderma cyanea.</title>
        <authorList>
            <person name="Hoffmann M."/>
            <person name="Monday S.R."/>
            <person name="Allard M.W."/>
            <person name="Strain E.A."/>
            <person name="Whittaker P."/>
            <person name="Naum M."/>
            <person name="McCarthy P.J."/>
            <person name="Lopez J.V."/>
            <person name="Fischer M."/>
            <person name="Brown E.W."/>
        </authorList>
    </citation>
    <scope>NUCLEOTIDE SEQUENCE [LARGE SCALE GENOMIC DNA]</scope>
    <source>
        <strain evidence="4 5">ATCC 19109</strain>
    </source>
</reference>
<evidence type="ECO:0000313" key="6">
    <source>
        <dbReference type="Proteomes" id="UP000030071"/>
    </source>
</evidence>
<reference evidence="4" key="1">
    <citation type="submission" date="2011-08" db="EMBL/GenBank/DDBJ databases">
        <authorList>
            <person name="Hoffman M."/>
            <person name="Strain E.A."/>
            <person name="Brown E."/>
            <person name="Allard M.W."/>
        </authorList>
    </citation>
    <scope>NUCLEOTIDE SEQUENCE</scope>
    <source>
        <strain evidence="4">ATCC 19109</strain>
    </source>
</reference>
<dbReference type="EMBL" id="AFWI01000002">
    <property type="protein sequence ID" value="EGU59083.1"/>
    <property type="molecule type" value="Genomic_DNA"/>
</dbReference>
<name>F9T005_9VIBR</name>
<reference evidence="3 6" key="3">
    <citation type="submission" date="2014-08" db="EMBL/GenBank/DDBJ databases">
        <title>First Complete Genome Sequence of the Shellfish Pathogen Vibrio tubiashii.</title>
        <authorList>
            <person name="Richards G.P."/>
            <person name="Needleman D.S."/>
            <person name="Watson M.A."/>
            <person name="Bono J.L."/>
        </authorList>
    </citation>
    <scope>NUCLEOTIDE SEQUENCE [LARGE SCALE GENOMIC DNA]</scope>
    <source>
        <strain evidence="3 6">ATCC 19109</strain>
    </source>
</reference>
<dbReference type="Gene3D" id="3.40.50.10140">
    <property type="entry name" value="Toll/interleukin-1 receptor homology (TIR) domain"/>
    <property type="match status" value="1"/>
</dbReference>
<sequence length="302" mass="34404">MHFGAVRDCSLSKRLINCKKQITQSTNRQQERGAFSARKEYLYLVAVMYSINLRKPMSTPKVFISYSHDSQEHKKWVLDLATRLRNSGVDAIIDQWELRPGDDLPHFMETQLADSDYVVMVCTDKYVDKANSGVGGVGYEKMIITADLLSNIDSNKVVPVIRQFGTHSVPTFLKTKLFINFSKDDDYEFSYDELVRTFHGAPLFQKPEIGNNPFTPISDIPPEKTGDPIRELMTYVVADFERGENYTVYTNLVHASSMSRVMLDMLIEEALSKGLIRLDHDGDLYLESAGKKYAIQHKLVNV</sequence>
<dbReference type="EMBL" id="CP009355">
    <property type="protein sequence ID" value="AIW16270.1"/>
    <property type="molecule type" value="Genomic_DNA"/>
</dbReference>
<accession>F9T005</accession>
<dbReference type="InterPro" id="IPR013568">
    <property type="entry name" value="SEFIR_dom"/>
</dbReference>
<dbReference type="KEGG" id="vtu:IX91_19425"/>
<dbReference type="PROSITE" id="PS50104">
    <property type="entry name" value="TIR"/>
    <property type="match status" value="1"/>
</dbReference>
<protein>
    <submittedName>
        <fullName evidence="3">Uncharacterized protein</fullName>
    </submittedName>
</protein>
<dbReference type="STRING" id="1051646.IX91_19425"/>
<dbReference type="Proteomes" id="UP000030071">
    <property type="component" value="Chromosome 2"/>
</dbReference>
<evidence type="ECO:0000313" key="5">
    <source>
        <dbReference type="Proteomes" id="UP000003836"/>
    </source>
</evidence>
<dbReference type="GO" id="GO:0007165">
    <property type="term" value="P:signal transduction"/>
    <property type="evidence" value="ECO:0007669"/>
    <property type="project" value="InterPro"/>
</dbReference>
<feature type="domain" description="TIR" evidence="1">
    <location>
        <begin position="58"/>
        <end position="203"/>
    </location>
</feature>
<proteinExistence type="predicted"/>
<dbReference type="Pfam" id="PF13676">
    <property type="entry name" value="TIR_2"/>
    <property type="match status" value="1"/>
</dbReference>
<dbReference type="InterPro" id="IPR000157">
    <property type="entry name" value="TIR_dom"/>
</dbReference>
<evidence type="ECO:0000313" key="3">
    <source>
        <dbReference type="EMBL" id="AIW16270.1"/>
    </source>
</evidence>
<dbReference type="SUPFAM" id="SSF52200">
    <property type="entry name" value="Toll/Interleukin receptor TIR domain"/>
    <property type="match status" value="1"/>
</dbReference>
<gene>
    <name evidence="3" type="ORF">IX91_19425</name>
    <name evidence="4" type="ORF">VITU9109_19055</name>
</gene>